<evidence type="ECO:0000313" key="1">
    <source>
        <dbReference type="EMBL" id="GAG17215.1"/>
    </source>
</evidence>
<protein>
    <submittedName>
        <fullName evidence="1">Uncharacterized protein</fullName>
    </submittedName>
</protein>
<reference evidence="1" key="1">
    <citation type="journal article" date="2014" name="Front. Microbiol.">
        <title>High frequency of phylogenetically diverse reductive dehalogenase-homologous genes in deep subseafloor sedimentary metagenomes.</title>
        <authorList>
            <person name="Kawai M."/>
            <person name="Futagami T."/>
            <person name="Toyoda A."/>
            <person name="Takaki Y."/>
            <person name="Nishi S."/>
            <person name="Hori S."/>
            <person name="Arai W."/>
            <person name="Tsubouchi T."/>
            <person name="Morono Y."/>
            <person name="Uchiyama I."/>
            <person name="Ito T."/>
            <person name="Fujiyama A."/>
            <person name="Inagaki F."/>
            <person name="Takami H."/>
        </authorList>
    </citation>
    <scope>NUCLEOTIDE SEQUENCE</scope>
    <source>
        <strain evidence="1">Expedition CK06-06</strain>
    </source>
</reference>
<proteinExistence type="predicted"/>
<name>X0VFY6_9ZZZZ</name>
<sequence>MAHNEKIAELWTRMVGQIAADNKISNCQASSLALQGLLFLDDVEKAGINRGWQFRAVEADVIDTIYEELDKTCSQAK</sequence>
<dbReference type="AlphaFoldDB" id="X0VFY6"/>
<gene>
    <name evidence="1" type="ORF">S01H1_46885</name>
</gene>
<organism evidence="1">
    <name type="scientific">marine sediment metagenome</name>
    <dbReference type="NCBI Taxonomy" id="412755"/>
    <lineage>
        <taxon>unclassified sequences</taxon>
        <taxon>metagenomes</taxon>
        <taxon>ecological metagenomes</taxon>
    </lineage>
</organism>
<accession>X0VFY6</accession>
<comment type="caution">
    <text evidence="1">The sequence shown here is derived from an EMBL/GenBank/DDBJ whole genome shotgun (WGS) entry which is preliminary data.</text>
</comment>
<dbReference type="EMBL" id="BARS01030039">
    <property type="protein sequence ID" value="GAG17215.1"/>
    <property type="molecule type" value="Genomic_DNA"/>
</dbReference>